<dbReference type="InterPro" id="IPR008197">
    <property type="entry name" value="WAP_dom"/>
</dbReference>
<gene>
    <name evidence="3" type="ORF">GGX14DRAFT_482166</name>
</gene>
<keyword evidence="1" id="KW-0732">Signal</keyword>
<dbReference type="GO" id="GO:0005576">
    <property type="term" value="C:extracellular region"/>
    <property type="evidence" value="ECO:0007669"/>
    <property type="project" value="InterPro"/>
</dbReference>
<keyword evidence="4" id="KW-1185">Reference proteome</keyword>
<name>A0AAD6UPI4_9AGAR</name>
<dbReference type="Pfam" id="PF00095">
    <property type="entry name" value="WAP"/>
    <property type="match status" value="1"/>
</dbReference>
<accession>A0AAD6UPI4</accession>
<comment type="caution">
    <text evidence="3">The sequence shown here is derived from an EMBL/GenBank/DDBJ whole genome shotgun (WGS) entry which is preliminary data.</text>
</comment>
<feature type="domain" description="WAP" evidence="2">
    <location>
        <begin position="42"/>
        <end position="58"/>
    </location>
</feature>
<reference evidence="3" key="1">
    <citation type="submission" date="2023-03" db="EMBL/GenBank/DDBJ databases">
        <title>Massive genome expansion in bonnet fungi (Mycena s.s.) driven by repeated elements and novel gene families across ecological guilds.</title>
        <authorList>
            <consortium name="Lawrence Berkeley National Laboratory"/>
            <person name="Harder C.B."/>
            <person name="Miyauchi S."/>
            <person name="Viragh M."/>
            <person name="Kuo A."/>
            <person name="Thoen E."/>
            <person name="Andreopoulos B."/>
            <person name="Lu D."/>
            <person name="Skrede I."/>
            <person name="Drula E."/>
            <person name="Henrissat B."/>
            <person name="Morin E."/>
            <person name="Kohler A."/>
            <person name="Barry K."/>
            <person name="LaButti K."/>
            <person name="Morin E."/>
            <person name="Salamov A."/>
            <person name="Lipzen A."/>
            <person name="Mereny Z."/>
            <person name="Hegedus B."/>
            <person name="Baldrian P."/>
            <person name="Stursova M."/>
            <person name="Weitz H."/>
            <person name="Taylor A."/>
            <person name="Grigoriev I.V."/>
            <person name="Nagy L.G."/>
            <person name="Martin F."/>
            <person name="Kauserud H."/>
        </authorList>
    </citation>
    <scope>NUCLEOTIDE SEQUENCE</scope>
    <source>
        <strain evidence="3">9144</strain>
    </source>
</reference>
<dbReference type="InterPro" id="IPR036645">
    <property type="entry name" value="Elafin-like_sf"/>
</dbReference>
<organism evidence="3 4">
    <name type="scientific">Mycena pura</name>
    <dbReference type="NCBI Taxonomy" id="153505"/>
    <lineage>
        <taxon>Eukaryota</taxon>
        <taxon>Fungi</taxon>
        <taxon>Dikarya</taxon>
        <taxon>Basidiomycota</taxon>
        <taxon>Agaricomycotina</taxon>
        <taxon>Agaricomycetes</taxon>
        <taxon>Agaricomycetidae</taxon>
        <taxon>Agaricales</taxon>
        <taxon>Marasmiineae</taxon>
        <taxon>Mycenaceae</taxon>
        <taxon>Mycena</taxon>
    </lineage>
</organism>
<dbReference type="Gene3D" id="4.10.75.10">
    <property type="entry name" value="Elafin-like"/>
    <property type="match status" value="1"/>
</dbReference>
<feature type="chain" id="PRO_5042286200" description="WAP domain-containing protein" evidence="1">
    <location>
        <begin position="25"/>
        <end position="96"/>
    </location>
</feature>
<evidence type="ECO:0000313" key="4">
    <source>
        <dbReference type="Proteomes" id="UP001219525"/>
    </source>
</evidence>
<dbReference type="GO" id="GO:0030414">
    <property type="term" value="F:peptidase inhibitor activity"/>
    <property type="evidence" value="ECO:0007669"/>
    <property type="project" value="InterPro"/>
</dbReference>
<evidence type="ECO:0000256" key="1">
    <source>
        <dbReference type="SAM" id="SignalP"/>
    </source>
</evidence>
<feature type="signal peptide" evidence="1">
    <location>
        <begin position="1"/>
        <end position="24"/>
    </location>
</feature>
<dbReference type="EMBL" id="JARJCW010000140">
    <property type="protein sequence ID" value="KAJ7190928.1"/>
    <property type="molecule type" value="Genomic_DNA"/>
</dbReference>
<protein>
    <recommendedName>
        <fullName evidence="2">WAP domain-containing protein</fullName>
    </recommendedName>
</protein>
<proteinExistence type="predicted"/>
<dbReference type="Proteomes" id="UP001219525">
    <property type="component" value="Unassembled WGS sequence"/>
</dbReference>
<sequence>MLLNFNLAITIAVLTGAGLAAADADPHQRLSRLGRVVAARQSSCQSDSDCSGSQVCCSGLSFGPGEGAGTGLCIDQSGCSDGACFFNNAEGFCDGG</sequence>
<dbReference type="AlphaFoldDB" id="A0AAD6UPI4"/>
<evidence type="ECO:0000259" key="2">
    <source>
        <dbReference type="Pfam" id="PF00095"/>
    </source>
</evidence>
<evidence type="ECO:0000313" key="3">
    <source>
        <dbReference type="EMBL" id="KAJ7190928.1"/>
    </source>
</evidence>